<accession>A0ACD0NUT1</accession>
<reference evidence="1 2" key="1">
    <citation type="journal article" date="2018" name="Mol. Biol. Evol.">
        <title>Broad Genomic Sampling Reveals a Smut Pathogenic Ancestry of the Fungal Clade Ustilaginomycotina.</title>
        <authorList>
            <person name="Kijpornyongpan T."/>
            <person name="Mondo S.J."/>
            <person name="Barry K."/>
            <person name="Sandor L."/>
            <person name="Lee J."/>
            <person name="Lipzen A."/>
            <person name="Pangilinan J."/>
            <person name="LaButti K."/>
            <person name="Hainaut M."/>
            <person name="Henrissat B."/>
            <person name="Grigoriev I.V."/>
            <person name="Spatafora J.W."/>
            <person name="Aime M.C."/>
        </authorList>
    </citation>
    <scope>NUCLEOTIDE SEQUENCE [LARGE SCALE GENOMIC DNA]</scope>
    <source>
        <strain evidence="1 2">SA 807</strain>
    </source>
</reference>
<proteinExistence type="predicted"/>
<dbReference type="Proteomes" id="UP000245626">
    <property type="component" value="Unassembled WGS sequence"/>
</dbReference>
<dbReference type="EMBL" id="KZ820032">
    <property type="protein sequence ID" value="PWN49573.1"/>
    <property type="molecule type" value="Genomic_DNA"/>
</dbReference>
<keyword evidence="2" id="KW-1185">Reference proteome</keyword>
<sequence>MYRQEPPHRAHTRDFDYGPPSRNVASSSNATRLEFNRYEENSKKASGPCRVLLSNEEPSLSLQLPLPSSIPAGIPTGWSSSPGEEKESFHYSPTHTEADQTVVENSLVGWESGAFGWESGAVGCDPSLKHEDSLWISSNDDSRRAVAKKAKAKVENFIRSDPKRSSDTQQDQNECDRALTEMELRAMLKIFGASPIPSVVNDLIATWQSQGSVTDVPGEETNAVVSFSVEPIDPQVPPMSSSGHIPSLHSASNDQLRTRVIELEQQVRLTQQALRKALEDRAKEKVKEQNQFMVQGRRSVQLAEELIRRLNATPSSESSHTSHQPSPEEEL</sequence>
<gene>
    <name evidence="1" type="ORF">IE53DRAFT_137779</name>
</gene>
<protein>
    <submittedName>
        <fullName evidence="1">Uncharacterized protein</fullName>
    </submittedName>
</protein>
<evidence type="ECO:0000313" key="1">
    <source>
        <dbReference type="EMBL" id="PWN49573.1"/>
    </source>
</evidence>
<evidence type="ECO:0000313" key="2">
    <source>
        <dbReference type="Proteomes" id="UP000245626"/>
    </source>
</evidence>
<organism evidence="1 2">
    <name type="scientific">Violaceomyces palustris</name>
    <dbReference type="NCBI Taxonomy" id="1673888"/>
    <lineage>
        <taxon>Eukaryota</taxon>
        <taxon>Fungi</taxon>
        <taxon>Dikarya</taxon>
        <taxon>Basidiomycota</taxon>
        <taxon>Ustilaginomycotina</taxon>
        <taxon>Ustilaginomycetes</taxon>
        <taxon>Violaceomycetales</taxon>
        <taxon>Violaceomycetaceae</taxon>
        <taxon>Violaceomyces</taxon>
    </lineage>
</organism>
<name>A0ACD0NUT1_9BASI</name>